<accession>A0A4R7KBD4</accession>
<keyword evidence="1" id="KW-0812">Transmembrane</keyword>
<evidence type="ECO:0000256" key="1">
    <source>
        <dbReference type="SAM" id="Phobius"/>
    </source>
</evidence>
<keyword evidence="3" id="KW-1185">Reference proteome</keyword>
<dbReference type="RefSeq" id="WP_133628576.1">
    <property type="nucleotide sequence ID" value="NZ_SOAZ01000016.1"/>
</dbReference>
<feature type="transmembrane region" description="Helical" evidence="1">
    <location>
        <begin position="34"/>
        <end position="55"/>
    </location>
</feature>
<dbReference type="AlphaFoldDB" id="A0A4R7KBD4"/>
<dbReference type="OrthoDB" id="2112909at2"/>
<dbReference type="Proteomes" id="UP000295325">
    <property type="component" value="Unassembled WGS sequence"/>
</dbReference>
<protein>
    <submittedName>
        <fullName evidence="2">Uncharacterized protein</fullName>
    </submittedName>
</protein>
<evidence type="ECO:0000313" key="2">
    <source>
        <dbReference type="EMBL" id="TDT51947.1"/>
    </source>
</evidence>
<proteinExistence type="predicted"/>
<reference evidence="2 3" key="1">
    <citation type="submission" date="2019-03" db="EMBL/GenBank/DDBJ databases">
        <title>Genomic Encyclopedia of Type Strains, Phase IV (KMG-IV): sequencing the most valuable type-strain genomes for metagenomic binning, comparative biology and taxonomic classification.</title>
        <authorList>
            <person name="Goeker M."/>
        </authorList>
    </citation>
    <scope>NUCLEOTIDE SEQUENCE [LARGE SCALE GENOMIC DNA]</scope>
    <source>
        <strain evidence="2 3">DSM 24455</strain>
    </source>
</reference>
<keyword evidence="1" id="KW-0472">Membrane</keyword>
<dbReference type="EMBL" id="SOAZ01000016">
    <property type="protein sequence ID" value="TDT51947.1"/>
    <property type="molecule type" value="Genomic_DNA"/>
</dbReference>
<evidence type="ECO:0000313" key="3">
    <source>
        <dbReference type="Proteomes" id="UP000295325"/>
    </source>
</evidence>
<sequence>MKVFALILVFITITLIEIPRLLKSKQVKEAVVSLTLISLGFILSLLQVVGIKVLNPNKAIIILIKFIFPDI</sequence>
<keyword evidence="1" id="KW-1133">Transmembrane helix</keyword>
<gene>
    <name evidence="2" type="ORF">EDD71_11633</name>
</gene>
<name>A0A4R7KBD4_9CLOT</name>
<comment type="caution">
    <text evidence="2">The sequence shown here is derived from an EMBL/GenBank/DDBJ whole genome shotgun (WGS) entry which is preliminary data.</text>
</comment>
<organism evidence="2 3">
    <name type="scientific">Fonticella tunisiensis</name>
    <dbReference type="NCBI Taxonomy" id="1096341"/>
    <lineage>
        <taxon>Bacteria</taxon>
        <taxon>Bacillati</taxon>
        <taxon>Bacillota</taxon>
        <taxon>Clostridia</taxon>
        <taxon>Eubacteriales</taxon>
        <taxon>Clostridiaceae</taxon>
        <taxon>Fonticella</taxon>
    </lineage>
</organism>